<reference evidence="1 2" key="1">
    <citation type="submission" date="2020-06" db="EMBL/GenBank/DDBJ databases">
        <title>Transcriptomic and genomic resources for Thalictrum thalictroides and T. hernandezii: Facilitating candidate gene discovery in an emerging model plant lineage.</title>
        <authorList>
            <person name="Arias T."/>
            <person name="Riano-Pachon D.M."/>
            <person name="Di Stilio V.S."/>
        </authorList>
    </citation>
    <scope>NUCLEOTIDE SEQUENCE [LARGE SCALE GENOMIC DNA]</scope>
    <source>
        <strain evidence="2">cv. WT478/WT964</strain>
        <tissue evidence="1">Leaves</tissue>
    </source>
</reference>
<accession>A0A7J6W4E9</accession>
<evidence type="ECO:0000313" key="2">
    <source>
        <dbReference type="Proteomes" id="UP000554482"/>
    </source>
</evidence>
<sequence length="66" mass="6830">NLECSLVVNMAFPCVSGSGDKGMDVKSKGNLELGITGLVEDIGAQHCDIVAVSLVPSLEPVVIRGF</sequence>
<feature type="non-terminal residue" evidence="1">
    <location>
        <position position="1"/>
    </location>
</feature>
<dbReference type="AlphaFoldDB" id="A0A7J6W4E9"/>
<evidence type="ECO:0000313" key="1">
    <source>
        <dbReference type="EMBL" id="KAF5191943.1"/>
    </source>
</evidence>
<name>A0A7J6W4E9_THATH</name>
<keyword evidence="2" id="KW-1185">Reference proteome</keyword>
<gene>
    <name evidence="1" type="ORF">FRX31_018470</name>
</gene>
<organism evidence="1 2">
    <name type="scientific">Thalictrum thalictroides</name>
    <name type="common">Rue-anemone</name>
    <name type="synonym">Anemone thalictroides</name>
    <dbReference type="NCBI Taxonomy" id="46969"/>
    <lineage>
        <taxon>Eukaryota</taxon>
        <taxon>Viridiplantae</taxon>
        <taxon>Streptophyta</taxon>
        <taxon>Embryophyta</taxon>
        <taxon>Tracheophyta</taxon>
        <taxon>Spermatophyta</taxon>
        <taxon>Magnoliopsida</taxon>
        <taxon>Ranunculales</taxon>
        <taxon>Ranunculaceae</taxon>
        <taxon>Thalictroideae</taxon>
        <taxon>Thalictrum</taxon>
    </lineage>
</organism>
<dbReference type="OrthoDB" id="1915073at2759"/>
<protein>
    <submittedName>
        <fullName evidence="1">Uncharacterized protein</fullName>
    </submittedName>
</protein>
<proteinExistence type="predicted"/>
<comment type="caution">
    <text evidence="1">The sequence shown here is derived from an EMBL/GenBank/DDBJ whole genome shotgun (WGS) entry which is preliminary data.</text>
</comment>
<dbReference type="Proteomes" id="UP000554482">
    <property type="component" value="Unassembled WGS sequence"/>
</dbReference>
<dbReference type="EMBL" id="JABWDY010022114">
    <property type="protein sequence ID" value="KAF5191943.1"/>
    <property type="molecule type" value="Genomic_DNA"/>
</dbReference>